<keyword evidence="6 10" id="KW-1133">Transmembrane helix</keyword>
<keyword evidence="4 10" id="KW-0133">Cell shape</keyword>
<reference evidence="12" key="2">
    <citation type="submission" date="2007-11" db="EMBL/GenBank/DDBJ databases">
        <title>Complete sequence of Delftia acidovorans DSM 14801 / SPH-1.</title>
        <authorList>
            <person name="Copeland A."/>
            <person name="Lucas S."/>
            <person name="Lapidus A."/>
            <person name="Barry K."/>
            <person name="Glavina del Rio T."/>
            <person name="Dalin E."/>
            <person name="Tice H."/>
            <person name="Pitluck S."/>
            <person name="Lowry S."/>
            <person name="Clum A."/>
            <person name="Schmutz J."/>
            <person name="Larimer F."/>
            <person name="Land M."/>
            <person name="Hauser L."/>
            <person name="Kyrpides N."/>
            <person name="Kim E."/>
            <person name="Schleheck D."/>
            <person name="Richardson P."/>
        </authorList>
    </citation>
    <scope>NUCLEOTIDE SEQUENCE [LARGE SCALE GENOMIC DNA]</scope>
    <source>
        <strain evidence="12">DSM 14801 / SPH-1</strain>
    </source>
</reference>
<evidence type="ECO:0000256" key="4">
    <source>
        <dbReference type="ARBA" id="ARBA00022960"/>
    </source>
</evidence>
<feature type="transmembrane region" description="Helical" evidence="10">
    <location>
        <begin position="299"/>
        <end position="320"/>
    </location>
</feature>
<evidence type="ECO:0000256" key="7">
    <source>
        <dbReference type="ARBA" id="ARBA00023136"/>
    </source>
</evidence>
<evidence type="ECO:0000256" key="5">
    <source>
        <dbReference type="ARBA" id="ARBA00022984"/>
    </source>
</evidence>
<accession>A9BYS7</accession>
<keyword evidence="12" id="KW-1185">Reference proteome</keyword>
<feature type="transmembrane region" description="Helical" evidence="10">
    <location>
        <begin position="412"/>
        <end position="434"/>
    </location>
</feature>
<evidence type="ECO:0000256" key="2">
    <source>
        <dbReference type="ARBA" id="ARBA00022475"/>
    </source>
</evidence>
<dbReference type="PRINTS" id="PR01806">
    <property type="entry name" value="VIRFACTRMVIN"/>
</dbReference>
<keyword evidence="10" id="KW-0961">Cell wall biogenesis/degradation</keyword>
<dbReference type="eggNOG" id="COG0728">
    <property type="taxonomic scope" value="Bacteria"/>
</dbReference>
<dbReference type="KEGG" id="dac:Daci_2182"/>
<dbReference type="Pfam" id="PF03023">
    <property type="entry name" value="MurJ"/>
    <property type="match status" value="1"/>
</dbReference>
<evidence type="ECO:0000256" key="8">
    <source>
        <dbReference type="ARBA" id="ARBA00060041"/>
    </source>
</evidence>
<gene>
    <name evidence="10" type="primary">murJ</name>
    <name evidence="11" type="ordered locus">Daci_2182</name>
</gene>
<dbReference type="InterPro" id="IPR051050">
    <property type="entry name" value="Lipid_II_flippase_MurJ/MviN"/>
</dbReference>
<dbReference type="AlphaFoldDB" id="A9BYS7"/>
<evidence type="ECO:0000313" key="12">
    <source>
        <dbReference type="Proteomes" id="UP000000784"/>
    </source>
</evidence>
<feature type="transmembrane region" description="Helical" evidence="10">
    <location>
        <begin position="142"/>
        <end position="166"/>
    </location>
</feature>
<dbReference type="GO" id="GO:0008360">
    <property type="term" value="P:regulation of cell shape"/>
    <property type="evidence" value="ECO:0007669"/>
    <property type="project" value="UniProtKB-KW"/>
</dbReference>
<evidence type="ECO:0000256" key="3">
    <source>
        <dbReference type="ARBA" id="ARBA00022692"/>
    </source>
</evidence>
<evidence type="ECO:0000256" key="1">
    <source>
        <dbReference type="ARBA" id="ARBA00004651"/>
    </source>
</evidence>
<feature type="transmembrane region" description="Helical" evidence="10">
    <location>
        <begin position="504"/>
        <end position="524"/>
    </location>
</feature>
<dbReference type="PANTHER" id="PTHR47019:SF1">
    <property type="entry name" value="LIPID II FLIPPASE MURJ"/>
    <property type="match status" value="1"/>
</dbReference>
<comment type="similarity">
    <text evidence="9 10">Belongs to the MurJ/MviN family.</text>
</comment>
<reference evidence="11 12" key="1">
    <citation type="journal article" date="2004" name="Appl. Environ. Microbiol.">
        <title>Mineralization of individual congeners of linear alkylbenzenesulfonate by defined pairs of heterotrophic bacteria.</title>
        <authorList>
            <person name="Schleheck D."/>
            <person name="Knepper T.P."/>
            <person name="Fischer K."/>
            <person name="Cook A.M."/>
        </authorList>
    </citation>
    <scope>NUCLEOTIDE SEQUENCE [LARGE SCALE GENOMIC DNA]</scope>
    <source>
        <strain evidence="12">DSM 14801 / SPH-1</strain>
    </source>
</reference>
<feature type="transmembrane region" description="Helical" evidence="10">
    <location>
        <begin position="186"/>
        <end position="206"/>
    </location>
</feature>
<comment type="subcellular location">
    <subcellularLocation>
        <location evidence="10">Cell inner membrane</location>
        <topology evidence="10">Multi-pass membrane protein</topology>
    </subcellularLocation>
    <subcellularLocation>
        <location evidence="1">Cell membrane</location>
        <topology evidence="1">Multi-pass membrane protein</topology>
    </subcellularLocation>
</comment>
<feature type="transmembrane region" description="Helical" evidence="10">
    <location>
        <begin position="218"/>
        <end position="236"/>
    </location>
</feature>
<dbReference type="GO" id="GO:0071555">
    <property type="term" value="P:cell wall organization"/>
    <property type="evidence" value="ECO:0007669"/>
    <property type="project" value="UniProtKB-KW"/>
</dbReference>
<dbReference type="UniPathway" id="UPA00219"/>
<dbReference type="Proteomes" id="UP000000784">
    <property type="component" value="Chromosome"/>
</dbReference>
<feature type="transmembrane region" description="Helical" evidence="10">
    <location>
        <begin position="473"/>
        <end position="492"/>
    </location>
</feature>
<dbReference type="InterPro" id="IPR004268">
    <property type="entry name" value="MurJ"/>
</dbReference>
<evidence type="ECO:0000256" key="10">
    <source>
        <dbReference type="HAMAP-Rule" id="MF_02078"/>
    </source>
</evidence>
<dbReference type="EMBL" id="CP000884">
    <property type="protein sequence ID" value="ABX34822.1"/>
    <property type="molecule type" value="Genomic_DNA"/>
</dbReference>
<keyword evidence="7 10" id="KW-0472">Membrane</keyword>
<dbReference type="GO" id="GO:0009252">
    <property type="term" value="P:peptidoglycan biosynthetic process"/>
    <property type="evidence" value="ECO:0007669"/>
    <property type="project" value="UniProtKB-UniRule"/>
</dbReference>
<protein>
    <recommendedName>
        <fullName evidence="10">Probable lipid II flippase MurJ</fullName>
    </recommendedName>
</protein>
<dbReference type="HOGENOM" id="CLU_006797_5_3_4"/>
<dbReference type="GO" id="GO:0034204">
    <property type="term" value="P:lipid translocation"/>
    <property type="evidence" value="ECO:0007669"/>
    <property type="project" value="TreeGrafter"/>
</dbReference>
<keyword evidence="10" id="KW-0997">Cell inner membrane</keyword>
<evidence type="ECO:0000313" key="11">
    <source>
        <dbReference type="EMBL" id="ABX34822.1"/>
    </source>
</evidence>
<feature type="transmembrane region" description="Helical" evidence="10">
    <location>
        <begin position="446"/>
        <end position="467"/>
    </location>
</feature>
<dbReference type="HAMAP" id="MF_02078">
    <property type="entry name" value="MurJ_MviN"/>
    <property type="match status" value="1"/>
</dbReference>
<dbReference type="PANTHER" id="PTHR47019">
    <property type="entry name" value="LIPID II FLIPPASE MURJ"/>
    <property type="match status" value="1"/>
</dbReference>
<dbReference type="GO" id="GO:0005886">
    <property type="term" value="C:plasma membrane"/>
    <property type="evidence" value="ECO:0007669"/>
    <property type="project" value="UniProtKB-SubCell"/>
</dbReference>
<keyword evidence="10" id="KW-0813">Transport</keyword>
<comment type="function">
    <text evidence="8 10">Involved in peptidoglycan biosynthesis. Transports lipid-linked peptidoglycan precursors from the inner to the outer leaflet of the cytoplasmic membrane.</text>
</comment>
<dbReference type="STRING" id="398578.Daci_2182"/>
<keyword evidence="2 10" id="KW-1003">Cell membrane</keyword>
<feature type="transmembrane region" description="Helical" evidence="10">
    <location>
        <begin position="340"/>
        <end position="360"/>
    </location>
</feature>
<name>A9BYS7_DELAS</name>
<comment type="pathway">
    <text evidence="10">Cell wall biogenesis; peptidoglycan biosynthesis.</text>
</comment>
<dbReference type="NCBIfam" id="TIGR01695">
    <property type="entry name" value="murJ_mviN"/>
    <property type="match status" value="1"/>
</dbReference>
<dbReference type="CDD" id="cd13123">
    <property type="entry name" value="MATE_MurJ_like"/>
    <property type="match status" value="1"/>
</dbReference>
<proteinExistence type="inferred from homology"/>
<feature type="transmembrane region" description="Helical" evidence="10">
    <location>
        <begin position="544"/>
        <end position="565"/>
    </location>
</feature>
<feature type="transmembrane region" description="Helical" evidence="10">
    <location>
        <begin position="242"/>
        <end position="265"/>
    </location>
</feature>
<dbReference type="GO" id="GO:0015648">
    <property type="term" value="F:lipid-linked peptidoglycan transporter activity"/>
    <property type="evidence" value="ECO:0007669"/>
    <property type="project" value="UniProtKB-UniRule"/>
</dbReference>
<sequence length="573" mass="61202">MLSAKRGIIARGPDRALRAQAARARLLQRSARAARPAWRAGRRGMPAHTLPTVSLFKAASTVSLLTLASRITGLVRDLLMASMFGANALTDAFNVAFRIPNLFRRLFAEGAFSQAFVPVLAASKAKEGDEATRRLISHVATLLFWVLLVTCVLGVVGAPLLVWLLASGLRQSPEGYDAAVLMTRWMFPYIGFMSLVALSAGVLNTWRRFAVSAATPVLLNLAMIAAAFWGAPWLQARGIEPIYAMAGGVMLGGVLQLAVQLPALARLGLLPRIGFSPAALRQAWAEAGVRRILKLMAPALLGVGVAQVSLMINTQIASYLQPGSVTWLFYADRLMEFPTALLGVALGVVLTPQLAAAKAADDSERYSAMLDWGLRLVVLLSVPCAVGLLTFAEPLVATLFHRGALQDSDVGQIALALVGYGAGLVGLVAIKVLAPGYYASQDIRTPVKIAIVVLVITQLLNLVLVPFMAHTGLALSIGLAALVNAGWLLWGLLRRGVYRPKPGWGRLGLQVVAASSLLAVLLTWGSQHFDWIALRANGWQRVGLLAALMAASVLLYFGALWAAGLKLRALLRR</sequence>
<feature type="transmembrane region" description="Helical" evidence="10">
    <location>
        <begin position="372"/>
        <end position="392"/>
    </location>
</feature>
<keyword evidence="3 10" id="KW-0812">Transmembrane</keyword>
<organism evidence="11 12">
    <name type="scientific">Delftia acidovorans (strain DSM 14801 / SPH-1)</name>
    <dbReference type="NCBI Taxonomy" id="398578"/>
    <lineage>
        <taxon>Bacteria</taxon>
        <taxon>Pseudomonadati</taxon>
        <taxon>Pseudomonadota</taxon>
        <taxon>Betaproteobacteria</taxon>
        <taxon>Burkholderiales</taxon>
        <taxon>Comamonadaceae</taxon>
        <taxon>Delftia</taxon>
    </lineage>
</organism>
<evidence type="ECO:0000256" key="9">
    <source>
        <dbReference type="ARBA" id="ARBA00061532"/>
    </source>
</evidence>
<keyword evidence="5 10" id="KW-0573">Peptidoglycan synthesis</keyword>
<evidence type="ECO:0000256" key="6">
    <source>
        <dbReference type="ARBA" id="ARBA00022989"/>
    </source>
</evidence>